<sequence>MLTDIDLYKRDIVGFKKDISRRDAQILELQQHTATPSLELDNLRAANARIAEELRVHKTAANAVIATRDAEIARLEEVVGGLKMCISTSTRVEEAVGDEVFRDAWGRIGYDVVNWCLTNGAVKGGRVDVGSLDAEVRAVLERAVPGHDGLVGDGRRVHVVQAVMADVLVREVFKGWFLGLEEDRDVALKGLEEMFADTASPVSLNSWRASTLTLLRTHLLATPAVLTELTTRITNALLTYTTPLLPTLPNASREKSLTAIVDATIRIATLMRCQRARFQIQGIPVGAKWDVETMEDLTGEEEDGSVVGCVAWPGVEKFGDEMGEGKEVRCVVRARVVCVEPGEGA</sequence>
<dbReference type="Proteomes" id="UP000277580">
    <property type="component" value="Unassembled WGS sequence"/>
</dbReference>
<dbReference type="EMBL" id="ML119165">
    <property type="protein sequence ID" value="RPB08303.1"/>
    <property type="molecule type" value="Genomic_DNA"/>
</dbReference>
<gene>
    <name evidence="1" type="ORF">P167DRAFT_555421</name>
</gene>
<dbReference type="OrthoDB" id="5328813at2759"/>
<accession>A0A3N4KCR1</accession>
<dbReference type="STRING" id="1392247.A0A3N4KCR1"/>
<dbReference type="AlphaFoldDB" id="A0A3N4KCR1"/>
<reference evidence="1 2" key="1">
    <citation type="journal article" date="2018" name="Nat. Ecol. Evol.">
        <title>Pezizomycetes genomes reveal the molecular basis of ectomycorrhizal truffle lifestyle.</title>
        <authorList>
            <person name="Murat C."/>
            <person name="Payen T."/>
            <person name="Noel B."/>
            <person name="Kuo A."/>
            <person name="Morin E."/>
            <person name="Chen J."/>
            <person name="Kohler A."/>
            <person name="Krizsan K."/>
            <person name="Balestrini R."/>
            <person name="Da Silva C."/>
            <person name="Montanini B."/>
            <person name="Hainaut M."/>
            <person name="Levati E."/>
            <person name="Barry K.W."/>
            <person name="Belfiori B."/>
            <person name="Cichocki N."/>
            <person name="Clum A."/>
            <person name="Dockter R.B."/>
            <person name="Fauchery L."/>
            <person name="Guy J."/>
            <person name="Iotti M."/>
            <person name="Le Tacon F."/>
            <person name="Lindquist E.A."/>
            <person name="Lipzen A."/>
            <person name="Malagnac F."/>
            <person name="Mello A."/>
            <person name="Molinier V."/>
            <person name="Miyauchi S."/>
            <person name="Poulain J."/>
            <person name="Riccioni C."/>
            <person name="Rubini A."/>
            <person name="Sitrit Y."/>
            <person name="Splivallo R."/>
            <person name="Traeger S."/>
            <person name="Wang M."/>
            <person name="Zifcakova L."/>
            <person name="Wipf D."/>
            <person name="Zambonelli A."/>
            <person name="Paolocci F."/>
            <person name="Nowrousian M."/>
            <person name="Ottonello S."/>
            <person name="Baldrian P."/>
            <person name="Spatafora J.W."/>
            <person name="Henrissat B."/>
            <person name="Nagy L.G."/>
            <person name="Aury J.M."/>
            <person name="Wincker P."/>
            <person name="Grigoriev I.V."/>
            <person name="Bonfante P."/>
            <person name="Martin F.M."/>
        </authorList>
    </citation>
    <scope>NUCLEOTIDE SEQUENCE [LARGE SCALE GENOMIC DNA]</scope>
    <source>
        <strain evidence="1 2">CCBAS932</strain>
    </source>
</reference>
<protein>
    <submittedName>
        <fullName evidence="1">Uncharacterized protein</fullName>
    </submittedName>
</protein>
<organism evidence="1 2">
    <name type="scientific">Morchella conica CCBAS932</name>
    <dbReference type="NCBI Taxonomy" id="1392247"/>
    <lineage>
        <taxon>Eukaryota</taxon>
        <taxon>Fungi</taxon>
        <taxon>Dikarya</taxon>
        <taxon>Ascomycota</taxon>
        <taxon>Pezizomycotina</taxon>
        <taxon>Pezizomycetes</taxon>
        <taxon>Pezizales</taxon>
        <taxon>Morchellaceae</taxon>
        <taxon>Morchella</taxon>
    </lineage>
</organism>
<proteinExistence type="predicted"/>
<name>A0A3N4KCR1_9PEZI</name>
<dbReference type="InParanoid" id="A0A3N4KCR1"/>
<evidence type="ECO:0000313" key="2">
    <source>
        <dbReference type="Proteomes" id="UP000277580"/>
    </source>
</evidence>
<keyword evidence="2" id="KW-1185">Reference proteome</keyword>
<evidence type="ECO:0000313" key="1">
    <source>
        <dbReference type="EMBL" id="RPB08303.1"/>
    </source>
</evidence>